<evidence type="ECO:0000313" key="3">
    <source>
        <dbReference type="Proteomes" id="UP000828390"/>
    </source>
</evidence>
<protein>
    <submittedName>
        <fullName evidence="2">Uncharacterized protein</fullName>
    </submittedName>
</protein>
<sequence length="149" mass="17037">MTFRVRNVVNGAEQTVHARNLKCVDIDTCDVPQERLKESTGKRKSTYVVPPSDEYDSELSINPRNSVRSHGSKSDFSNTADNVPLARLIKRRAYERSDSSDSDEDIPLAELKRKYERKAEHIWQTEAGTKSDNQDYTDMEVNMLGLRKS</sequence>
<evidence type="ECO:0000256" key="1">
    <source>
        <dbReference type="SAM" id="MobiDB-lite"/>
    </source>
</evidence>
<feature type="region of interest" description="Disordered" evidence="1">
    <location>
        <begin position="36"/>
        <end position="81"/>
    </location>
</feature>
<feature type="compositionally biased region" description="Polar residues" evidence="1">
    <location>
        <begin position="59"/>
        <end position="81"/>
    </location>
</feature>
<dbReference type="EMBL" id="JAIWYP010000014">
    <property type="protein sequence ID" value="KAH3713520.1"/>
    <property type="molecule type" value="Genomic_DNA"/>
</dbReference>
<evidence type="ECO:0000313" key="2">
    <source>
        <dbReference type="EMBL" id="KAH3713520.1"/>
    </source>
</evidence>
<name>A0A9D4HDT1_DREPO</name>
<dbReference type="Proteomes" id="UP000828390">
    <property type="component" value="Unassembled WGS sequence"/>
</dbReference>
<reference evidence="2" key="1">
    <citation type="journal article" date="2019" name="bioRxiv">
        <title>The Genome of the Zebra Mussel, Dreissena polymorpha: A Resource for Invasive Species Research.</title>
        <authorList>
            <person name="McCartney M.A."/>
            <person name="Auch B."/>
            <person name="Kono T."/>
            <person name="Mallez S."/>
            <person name="Zhang Y."/>
            <person name="Obille A."/>
            <person name="Becker A."/>
            <person name="Abrahante J.E."/>
            <person name="Garbe J."/>
            <person name="Badalamenti J.P."/>
            <person name="Herman A."/>
            <person name="Mangelson H."/>
            <person name="Liachko I."/>
            <person name="Sullivan S."/>
            <person name="Sone E.D."/>
            <person name="Koren S."/>
            <person name="Silverstein K.A.T."/>
            <person name="Beckman K.B."/>
            <person name="Gohl D.M."/>
        </authorList>
    </citation>
    <scope>NUCLEOTIDE SEQUENCE</scope>
    <source>
        <strain evidence="2">Duluth1</strain>
        <tissue evidence="2">Whole animal</tissue>
    </source>
</reference>
<accession>A0A9D4HDT1</accession>
<comment type="caution">
    <text evidence="2">The sequence shown here is derived from an EMBL/GenBank/DDBJ whole genome shotgun (WGS) entry which is preliminary data.</text>
</comment>
<gene>
    <name evidence="2" type="ORF">DPMN_073312</name>
</gene>
<organism evidence="2 3">
    <name type="scientific">Dreissena polymorpha</name>
    <name type="common">Zebra mussel</name>
    <name type="synonym">Mytilus polymorpha</name>
    <dbReference type="NCBI Taxonomy" id="45954"/>
    <lineage>
        <taxon>Eukaryota</taxon>
        <taxon>Metazoa</taxon>
        <taxon>Spiralia</taxon>
        <taxon>Lophotrochozoa</taxon>
        <taxon>Mollusca</taxon>
        <taxon>Bivalvia</taxon>
        <taxon>Autobranchia</taxon>
        <taxon>Heteroconchia</taxon>
        <taxon>Euheterodonta</taxon>
        <taxon>Imparidentia</taxon>
        <taxon>Neoheterodontei</taxon>
        <taxon>Myida</taxon>
        <taxon>Dreissenoidea</taxon>
        <taxon>Dreissenidae</taxon>
        <taxon>Dreissena</taxon>
    </lineage>
</organism>
<keyword evidence="3" id="KW-1185">Reference proteome</keyword>
<proteinExistence type="predicted"/>
<reference evidence="2" key="2">
    <citation type="submission" date="2020-11" db="EMBL/GenBank/DDBJ databases">
        <authorList>
            <person name="McCartney M.A."/>
            <person name="Auch B."/>
            <person name="Kono T."/>
            <person name="Mallez S."/>
            <person name="Becker A."/>
            <person name="Gohl D.M."/>
            <person name="Silverstein K.A.T."/>
            <person name="Koren S."/>
            <person name="Bechman K.B."/>
            <person name="Herman A."/>
            <person name="Abrahante J.E."/>
            <person name="Garbe J."/>
        </authorList>
    </citation>
    <scope>NUCLEOTIDE SEQUENCE</scope>
    <source>
        <strain evidence="2">Duluth1</strain>
        <tissue evidence="2">Whole animal</tissue>
    </source>
</reference>
<dbReference type="AlphaFoldDB" id="A0A9D4HDT1"/>